<gene>
    <name evidence="2" type="ORF">FHS42_003199</name>
</gene>
<comment type="caution">
    <text evidence="2">The sequence shown here is derived from an EMBL/GenBank/DDBJ whole genome shotgun (WGS) entry which is preliminary data.</text>
</comment>
<dbReference type="Proteomes" id="UP000588098">
    <property type="component" value="Unassembled WGS sequence"/>
</dbReference>
<proteinExistence type="predicted"/>
<protein>
    <recommendedName>
        <fullName evidence="4">DUF456 domain-containing protein</fullName>
    </recommendedName>
</protein>
<evidence type="ECO:0008006" key="4">
    <source>
        <dbReference type="Google" id="ProtNLM"/>
    </source>
</evidence>
<feature type="transmembrane region" description="Helical" evidence="1">
    <location>
        <begin position="45"/>
        <end position="64"/>
    </location>
</feature>
<sequence>MGTGQLVLDGLVLLFGLIGVLLPGVPGPLIVWAGVLWWSMAEKTAVAWALLAGATAVLLLSQALRWLLPSRSMSGAGITRGTLLLAGCAGAVGFVVVPVVGAVPGFVAGVYVAERARLGAHGPAWVSTRNALRATGYAVLVELVSCLLVAGAWLAAVIFA</sequence>
<evidence type="ECO:0000313" key="3">
    <source>
        <dbReference type="Proteomes" id="UP000588098"/>
    </source>
</evidence>
<dbReference type="RefSeq" id="WP_184572761.1">
    <property type="nucleotide sequence ID" value="NZ_JACHJL010000007.1"/>
</dbReference>
<evidence type="ECO:0000313" key="2">
    <source>
        <dbReference type="EMBL" id="MBB5936124.1"/>
    </source>
</evidence>
<dbReference type="EMBL" id="JACHJL010000007">
    <property type="protein sequence ID" value="MBB5936124.1"/>
    <property type="molecule type" value="Genomic_DNA"/>
</dbReference>
<keyword evidence="3" id="KW-1185">Reference proteome</keyword>
<feature type="transmembrane region" description="Helical" evidence="1">
    <location>
        <begin position="84"/>
        <end position="113"/>
    </location>
</feature>
<keyword evidence="1" id="KW-0812">Transmembrane</keyword>
<organism evidence="2 3">
    <name type="scientific">Streptomyces zagrosensis</name>
    <dbReference type="NCBI Taxonomy" id="1042984"/>
    <lineage>
        <taxon>Bacteria</taxon>
        <taxon>Bacillati</taxon>
        <taxon>Actinomycetota</taxon>
        <taxon>Actinomycetes</taxon>
        <taxon>Kitasatosporales</taxon>
        <taxon>Streptomycetaceae</taxon>
        <taxon>Streptomyces</taxon>
    </lineage>
</organism>
<dbReference type="AlphaFoldDB" id="A0A7W9Q9L8"/>
<dbReference type="InterPro" id="IPR007403">
    <property type="entry name" value="DUF456"/>
</dbReference>
<feature type="transmembrane region" description="Helical" evidence="1">
    <location>
        <begin position="134"/>
        <end position="159"/>
    </location>
</feature>
<name>A0A7W9Q9L8_9ACTN</name>
<reference evidence="2 3" key="1">
    <citation type="submission" date="2020-08" db="EMBL/GenBank/DDBJ databases">
        <title>Genomic Encyclopedia of Type Strains, Phase III (KMG-III): the genomes of soil and plant-associated and newly described type strains.</title>
        <authorList>
            <person name="Whitman W."/>
        </authorList>
    </citation>
    <scope>NUCLEOTIDE SEQUENCE [LARGE SCALE GENOMIC DNA]</scope>
    <source>
        <strain evidence="2 3">CECT 8305</strain>
    </source>
</reference>
<accession>A0A7W9Q9L8</accession>
<keyword evidence="1" id="KW-0472">Membrane</keyword>
<dbReference type="Pfam" id="PF04306">
    <property type="entry name" value="DUF456"/>
    <property type="match status" value="1"/>
</dbReference>
<evidence type="ECO:0000256" key="1">
    <source>
        <dbReference type="SAM" id="Phobius"/>
    </source>
</evidence>
<feature type="transmembrane region" description="Helical" evidence="1">
    <location>
        <begin position="12"/>
        <end position="38"/>
    </location>
</feature>
<keyword evidence="1" id="KW-1133">Transmembrane helix</keyword>